<reference evidence="3" key="1">
    <citation type="journal article" date="2019" name="Int. J. Syst. Evol. Microbiol.">
        <title>The Global Catalogue of Microorganisms (GCM) 10K type strain sequencing project: providing services to taxonomists for standard genome sequencing and annotation.</title>
        <authorList>
            <consortium name="The Broad Institute Genomics Platform"/>
            <consortium name="The Broad Institute Genome Sequencing Center for Infectious Disease"/>
            <person name="Wu L."/>
            <person name="Ma J."/>
        </authorList>
    </citation>
    <scope>NUCLEOTIDE SEQUENCE [LARGE SCALE GENOMIC DNA]</scope>
    <source>
        <strain evidence="3">XZYJ18</strain>
    </source>
</reference>
<evidence type="ECO:0000256" key="1">
    <source>
        <dbReference type="SAM" id="MobiDB-lite"/>
    </source>
</evidence>
<feature type="region of interest" description="Disordered" evidence="1">
    <location>
        <begin position="1"/>
        <end position="20"/>
    </location>
</feature>
<proteinExistence type="predicted"/>
<dbReference type="RefSeq" id="WP_378574775.1">
    <property type="nucleotide sequence ID" value="NZ_JBHSFQ010000012.1"/>
</dbReference>
<comment type="caution">
    <text evidence="2">The sequence shown here is derived from an EMBL/GenBank/DDBJ whole genome shotgun (WGS) entry which is preliminary data.</text>
</comment>
<evidence type="ECO:0000313" key="2">
    <source>
        <dbReference type="EMBL" id="MFC4563053.1"/>
    </source>
</evidence>
<dbReference type="EMBL" id="JBHSFQ010000012">
    <property type="protein sequence ID" value="MFC4563053.1"/>
    <property type="molecule type" value="Genomic_DNA"/>
</dbReference>
<sequence length="89" mass="9811">MPDNPHPVETSSLRDEQRRADAEHAALVSKIIRALRRREAVEIPAQVEADKIRRAARAAGTQLGRRISARRTREGAVVITNADHSGPGR</sequence>
<gene>
    <name evidence="2" type="ORF">ACFO4E_14405</name>
</gene>
<protein>
    <submittedName>
        <fullName evidence="2">Uncharacterized protein</fullName>
    </submittedName>
</protein>
<organism evidence="2 3">
    <name type="scientific">Nocardiopsis mangrovi</name>
    <dbReference type="NCBI Taxonomy" id="1179818"/>
    <lineage>
        <taxon>Bacteria</taxon>
        <taxon>Bacillati</taxon>
        <taxon>Actinomycetota</taxon>
        <taxon>Actinomycetes</taxon>
        <taxon>Streptosporangiales</taxon>
        <taxon>Nocardiopsidaceae</taxon>
        <taxon>Nocardiopsis</taxon>
    </lineage>
</organism>
<keyword evidence="3" id="KW-1185">Reference proteome</keyword>
<dbReference type="Proteomes" id="UP001595923">
    <property type="component" value="Unassembled WGS sequence"/>
</dbReference>
<evidence type="ECO:0000313" key="3">
    <source>
        <dbReference type="Proteomes" id="UP001595923"/>
    </source>
</evidence>
<accession>A0ABV9E0G3</accession>
<name>A0ABV9E0G3_9ACTN</name>